<protein>
    <submittedName>
        <fullName evidence="14">Transmembrane protease serine 9</fullName>
    </submittedName>
</protein>
<evidence type="ECO:0000256" key="4">
    <source>
        <dbReference type="ARBA" id="ARBA00022801"/>
    </source>
</evidence>
<dbReference type="InterPro" id="IPR009003">
    <property type="entry name" value="Peptidase_S1_PA"/>
</dbReference>
<dbReference type="InterPro" id="IPR043504">
    <property type="entry name" value="Peptidase_S1_PA_chymotrypsin"/>
</dbReference>
<evidence type="ECO:0000259" key="13">
    <source>
        <dbReference type="PROSITE" id="PS50240"/>
    </source>
</evidence>
<evidence type="ECO:0000313" key="14">
    <source>
        <dbReference type="EMBL" id="TNN89332.1"/>
    </source>
</evidence>
<feature type="disulfide bond" evidence="10">
    <location>
        <begin position="187"/>
        <end position="199"/>
    </location>
</feature>
<keyword evidence="6" id="KW-0735">Signal-anchor</keyword>
<evidence type="ECO:0000256" key="11">
    <source>
        <dbReference type="RuleBase" id="RU363034"/>
    </source>
</evidence>
<feature type="domain" description="Peptidase S1" evidence="13">
    <location>
        <begin position="234"/>
        <end position="469"/>
    </location>
</feature>
<dbReference type="Pfam" id="PF01390">
    <property type="entry name" value="SEA"/>
    <property type="match status" value="1"/>
</dbReference>
<evidence type="ECO:0000256" key="10">
    <source>
        <dbReference type="PROSITE-ProRule" id="PRU00124"/>
    </source>
</evidence>
<evidence type="ECO:0000256" key="8">
    <source>
        <dbReference type="ARBA" id="ARBA00023136"/>
    </source>
</evidence>
<dbReference type="CDD" id="cd00112">
    <property type="entry name" value="LDLa"/>
    <property type="match status" value="2"/>
</dbReference>
<dbReference type="SUPFAM" id="SSF50494">
    <property type="entry name" value="Trypsin-like serine proteases"/>
    <property type="match status" value="2"/>
</dbReference>
<dbReference type="PROSITE" id="PS50240">
    <property type="entry name" value="TRYPSIN_DOM"/>
    <property type="match status" value="2"/>
</dbReference>
<dbReference type="GO" id="GO:0006508">
    <property type="term" value="P:proteolysis"/>
    <property type="evidence" value="ECO:0007669"/>
    <property type="project" value="UniProtKB-KW"/>
</dbReference>
<evidence type="ECO:0000256" key="3">
    <source>
        <dbReference type="ARBA" id="ARBA00022692"/>
    </source>
</evidence>
<dbReference type="SUPFAM" id="SSF82671">
    <property type="entry name" value="SEA domain"/>
    <property type="match status" value="1"/>
</dbReference>
<gene>
    <name evidence="14" type="primary">Tmprss9_0</name>
    <name evidence="14" type="ORF">EYF80_000620</name>
</gene>
<keyword evidence="2 11" id="KW-0645">Protease</keyword>
<dbReference type="InterPro" id="IPR033116">
    <property type="entry name" value="TRYPSIN_SER"/>
</dbReference>
<evidence type="ECO:0000256" key="2">
    <source>
        <dbReference type="ARBA" id="ARBA00022670"/>
    </source>
</evidence>
<dbReference type="PRINTS" id="PR00722">
    <property type="entry name" value="CHYMOTRYPSIN"/>
</dbReference>
<evidence type="ECO:0000256" key="1">
    <source>
        <dbReference type="ARBA" id="ARBA00004606"/>
    </source>
</evidence>
<feature type="disulfide bond" evidence="10">
    <location>
        <begin position="207"/>
        <end position="222"/>
    </location>
</feature>
<dbReference type="PROSITE" id="PS00134">
    <property type="entry name" value="TRYPSIN_HIS"/>
    <property type="match status" value="2"/>
</dbReference>
<keyword evidence="9 10" id="KW-1015">Disulfide bond</keyword>
<keyword evidence="15" id="KW-1185">Reference proteome</keyword>
<dbReference type="PROSITE" id="PS50068">
    <property type="entry name" value="LDLRA_2"/>
    <property type="match status" value="2"/>
</dbReference>
<feature type="domain" description="Peptidase S1" evidence="13">
    <location>
        <begin position="561"/>
        <end position="718"/>
    </location>
</feature>
<reference evidence="14 15" key="1">
    <citation type="submission" date="2019-03" db="EMBL/GenBank/DDBJ databases">
        <title>First draft genome of Liparis tanakae, snailfish: a comprehensive survey of snailfish specific genes.</title>
        <authorList>
            <person name="Kim W."/>
            <person name="Song I."/>
            <person name="Jeong J.-H."/>
            <person name="Kim D."/>
            <person name="Kim S."/>
            <person name="Ryu S."/>
            <person name="Song J.Y."/>
            <person name="Lee S.K."/>
        </authorList>
    </citation>
    <scope>NUCLEOTIDE SEQUENCE [LARGE SCALE GENOMIC DNA]</scope>
    <source>
        <tissue evidence="14">Muscle</tissue>
    </source>
</reference>
<dbReference type="Gene3D" id="3.30.70.960">
    <property type="entry name" value="SEA domain"/>
    <property type="match status" value="1"/>
</dbReference>
<dbReference type="AlphaFoldDB" id="A0A4Z2JJD1"/>
<dbReference type="Gene3D" id="2.40.10.10">
    <property type="entry name" value="Trypsin-like serine proteases"/>
    <property type="match status" value="3"/>
</dbReference>
<comment type="subcellular location">
    <subcellularLocation>
        <location evidence="1">Membrane</location>
        <topology evidence="1">Single-pass type II membrane protein</topology>
    </subcellularLocation>
</comment>
<evidence type="ECO:0000256" key="6">
    <source>
        <dbReference type="ARBA" id="ARBA00022968"/>
    </source>
</evidence>
<feature type="disulfide bond" evidence="10">
    <location>
        <begin position="533"/>
        <end position="548"/>
    </location>
</feature>
<dbReference type="FunFam" id="2.40.10.10:FF:000166">
    <property type="entry name" value="Trypsin"/>
    <property type="match status" value="1"/>
</dbReference>
<keyword evidence="3 12" id="KW-0812">Transmembrane</keyword>
<comment type="caution">
    <text evidence="14">The sequence shown here is derived from an EMBL/GenBank/DDBJ whole genome shotgun (WGS) entry which is preliminary data.</text>
</comment>
<dbReference type="Pfam" id="PF00089">
    <property type="entry name" value="Trypsin"/>
    <property type="match status" value="2"/>
</dbReference>
<sequence>MEMKKDGGGGPWSSPGASSASYRGILIAFVFLFLIIGVFVGLIIAFLVPEQHHFMETVELKGLTYNSVLQDEDSGFAIVLTSILKSKITNTFTASSISAHYVECIIVAYGNVDGHVMATFQLVFMVSRIQQYSDNFVQDLLRAGLSSVMHGKPIAVPEFGEITAIILLGRVSGKSFYSIGDGITARCPDHTFTCDNGECIRKLNPECDFLPDCADRSDEAYCACGLRPAMGSRVVGGEDTQHGELPWQVSLRYDGQHTCGGSIVNERWLVSAAHCFENYKDPKTWTALVGARLVNGVESESITVNIKSLVVSPDYDPQTTDSDVTVLELETPLTLSSYIQPVCLPSPSHVFSPGQSCMVSGWGALQQFKAQTPTILQKAVVKIIDSKVCNGSSLYRGGVSHNMMCAGFLQGKVDSCQGDSGGPLVCQGAPGRFFLAGVVSWGVGCAQVNRPGVYSRVTRLRNWILSHTNPSLVQDSNQYVPSEPVTEESFSDPPVPRTIAMDVASAPTLTVMNCSGNFQCSATSCISKVNPECDGVPDCPNQADERNCDCGKRPLMGSRRIVGGVTARRGEWPWIGSLQFQGRHRCGAMLIHSKWLLTAAHCLKGDPSPTDWAVSLGSVLRSGVGALVIPIQRVIIHPAFNGTNMDHDVALLQLAVPAPMSLTIQPVCLPSPVHHFSKNTECYITGWGSLREGAFFTAGLLNHEKHRLRGFPTAILNY</sequence>
<dbReference type="SUPFAM" id="SSF57424">
    <property type="entry name" value="LDL receptor-like module"/>
    <property type="match status" value="1"/>
</dbReference>
<organism evidence="14 15">
    <name type="scientific">Liparis tanakae</name>
    <name type="common">Tanaka's snailfish</name>
    <dbReference type="NCBI Taxonomy" id="230148"/>
    <lineage>
        <taxon>Eukaryota</taxon>
        <taxon>Metazoa</taxon>
        <taxon>Chordata</taxon>
        <taxon>Craniata</taxon>
        <taxon>Vertebrata</taxon>
        <taxon>Euteleostomi</taxon>
        <taxon>Actinopterygii</taxon>
        <taxon>Neopterygii</taxon>
        <taxon>Teleostei</taxon>
        <taxon>Neoteleostei</taxon>
        <taxon>Acanthomorphata</taxon>
        <taxon>Eupercaria</taxon>
        <taxon>Perciformes</taxon>
        <taxon>Cottioidei</taxon>
        <taxon>Cottales</taxon>
        <taxon>Liparidae</taxon>
        <taxon>Liparis</taxon>
    </lineage>
</organism>
<dbReference type="SMART" id="SM00020">
    <property type="entry name" value="Tryp_SPc"/>
    <property type="match status" value="2"/>
</dbReference>
<dbReference type="InterPro" id="IPR001254">
    <property type="entry name" value="Trypsin_dom"/>
</dbReference>
<evidence type="ECO:0000256" key="7">
    <source>
        <dbReference type="ARBA" id="ARBA00022989"/>
    </source>
</evidence>
<accession>A0A4Z2JJD1</accession>
<dbReference type="PROSITE" id="PS00135">
    <property type="entry name" value="TRYPSIN_SER"/>
    <property type="match status" value="1"/>
</dbReference>
<evidence type="ECO:0000256" key="5">
    <source>
        <dbReference type="ARBA" id="ARBA00022825"/>
    </source>
</evidence>
<dbReference type="GO" id="GO:0004252">
    <property type="term" value="F:serine-type endopeptidase activity"/>
    <property type="evidence" value="ECO:0007669"/>
    <property type="project" value="InterPro"/>
</dbReference>
<dbReference type="Gene3D" id="4.10.400.10">
    <property type="entry name" value="Low-density Lipoprotein Receptor"/>
    <property type="match status" value="2"/>
</dbReference>
<keyword evidence="8 12" id="KW-0472">Membrane</keyword>
<dbReference type="InterPro" id="IPR000082">
    <property type="entry name" value="SEA_dom"/>
</dbReference>
<dbReference type="PANTHER" id="PTHR24252:SF26">
    <property type="entry name" value="TRANSMEMBRANE SERINE PROTEASE 9"/>
    <property type="match status" value="1"/>
</dbReference>
<dbReference type="InterPro" id="IPR036055">
    <property type="entry name" value="LDL_receptor-like_sf"/>
</dbReference>
<proteinExistence type="predicted"/>
<feature type="transmembrane region" description="Helical" evidence="12">
    <location>
        <begin position="20"/>
        <end position="48"/>
    </location>
</feature>
<dbReference type="CDD" id="cd00190">
    <property type="entry name" value="Tryp_SPc"/>
    <property type="match status" value="2"/>
</dbReference>
<name>A0A4Z2JJD1_9TELE</name>
<comment type="caution">
    <text evidence="10">Lacks conserved residue(s) required for the propagation of feature annotation.</text>
</comment>
<dbReference type="InterPro" id="IPR018114">
    <property type="entry name" value="TRYPSIN_HIS"/>
</dbReference>
<dbReference type="SMART" id="SM00192">
    <property type="entry name" value="LDLa"/>
    <property type="match status" value="2"/>
</dbReference>
<evidence type="ECO:0000256" key="12">
    <source>
        <dbReference type="SAM" id="Phobius"/>
    </source>
</evidence>
<dbReference type="Proteomes" id="UP000314294">
    <property type="component" value="Unassembled WGS sequence"/>
</dbReference>
<dbReference type="Pfam" id="PF00057">
    <property type="entry name" value="Ldl_recept_a"/>
    <property type="match status" value="2"/>
</dbReference>
<dbReference type="InterPro" id="IPR036364">
    <property type="entry name" value="SEA_dom_sf"/>
</dbReference>
<dbReference type="OrthoDB" id="10012881at2759"/>
<keyword evidence="4 11" id="KW-0378">Hydrolase</keyword>
<dbReference type="EMBL" id="SRLO01000002">
    <property type="protein sequence ID" value="TNN89332.1"/>
    <property type="molecule type" value="Genomic_DNA"/>
</dbReference>
<dbReference type="GO" id="GO:0016020">
    <property type="term" value="C:membrane"/>
    <property type="evidence" value="ECO:0007669"/>
    <property type="project" value="UniProtKB-SubCell"/>
</dbReference>
<keyword evidence="5 11" id="KW-0720">Serine protease</keyword>
<dbReference type="InterPro" id="IPR001314">
    <property type="entry name" value="Peptidase_S1A"/>
</dbReference>
<dbReference type="InterPro" id="IPR002172">
    <property type="entry name" value="LDrepeatLR_classA_rpt"/>
</dbReference>
<dbReference type="FunFam" id="2.40.10.10:FF:000003">
    <property type="entry name" value="Transmembrane serine protease 3"/>
    <property type="match status" value="1"/>
</dbReference>
<evidence type="ECO:0000313" key="15">
    <source>
        <dbReference type="Proteomes" id="UP000314294"/>
    </source>
</evidence>
<dbReference type="PANTHER" id="PTHR24252">
    <property type="entry name" value="ACROSIN-RELATED"/>
    <property type="match status" value="1"/>
</dbReference>
<evidence type="ECO:0000256" key="9">
    <source>
        <dbReference type="ARBA" id="ARBA00023157"/>
    </source>
</evidence>
<keyword evidence="7 12" id="KW-1133">Transmembrane helix</keyword>